<evidence type="ECO:0000313" key="3">
    <source>
        <dbReference type="Proteomes" id="UP000025947"/>
    </source>
</evidence>
<sequence>MRWFVRRLTAVLAVTFAGAAVAVIATPAISSAQCDPNMSWNVSTFECKPPPAIPDWYASPPAYAPPFAAQDVPPPPPPRPWWSPNEPMWNAGFHQWGTYFTGTWVPY</sequence>
<dbReference type="RefSeq" id="WP_044487319.1">
    <property type="nucleotide sequence ID" value="NZ_KK328284.1"/>
</dbReference>
<evidence type="ECO:0000313" key="2">
    <source>
        <dbReference type="EMBL" id="KBZ59475.1"/>
    </source>
</evidence>
<proteinExistence type="predicted"/>
<protein>
    <recommendedName>
        <fullName evidence="4">Secreted protein</fullName>
    </recommendedName>
</protein>
<evidence type="ECO:0008006" key="4">
    <source>
        <dbReference type="Google" id="ProtNLM"/>
    </source>
</evidence>
<name>A0A051TRQ7_9MYCO</name>
<feature type="signal peptide" evidence="1">
    <location>
        <begin position="1"/>
        <end position="22"/>
    </location>
</feature>
<accession>A0A051TRQ7</accession>
<dbReference type="AlphaFoldDB" id="A0A051TRQ7"/>
<dbReference type="EMBL" id="JLXW01000011">
    <property type="protein sequence ID" value="KBZ59475.1"/>
    <property type="molecule type" value="Genomic_DNA"/>
</dbReference>
<organism evidence="2 3">
    <name type="scientific">Mycobacterium [tuberculosis] TKK-01-0051</name>
    <dbReference type="NCBI Taxonomy" id="1324261"/>
    <lineage>
        <taxon>Bacteria</taxon>
        <taxon>Bacillati</taxon>
        <taxon>Actinomycetota</taxon>
        <taxon>Actinomycetes</taxon>
        <taxon>Mycobacteriales</taxon>
        <taxon>Mycobacteriaceae</taxon>
        <taxon>Mycobacterium</taxon>
        <taxon>Mycobacterium avium complex (MAC)</taxon>
    </lineage>
</organism>
<reference evidence="2 3" key="1">
    <citation type="submission" date="2014-04" db="EMBL/GenBank/DDBJ databases">
        <title>The Genome Sequence of Mycobacterium tuberculosis TKK-01-0051.</title>
        <authorList>
            <consortium name="The Broad Institute Genomics Platform"/>
            <consortium name="The Broad Institute Genome Sequencing Center for Infectious Disease"/>
            <person name="Earl A.M."/>
            <person name="Cohen K."/>
            <person name="Pym A."/>
            <person name="Bishai W."/>
            <person name="Maharaj K."/>
            <person name="Desjardins C."/>
            <person name="Abeel T."/>
            <person name="Young S."/>
            <person name="Zeng Q."/>
            <person name="Gargeya S."/>
            <person name="Abouelleil A."/>
            <person name="Alvarado L."/>
            <person name="Chapman S.B."/>
            <person name="Gainer-Dewar J."/>
            <person name="Goldberg J."/>
            <person name="Griggs A."/>
            <person name="Gujja S."/>
            <person name="Hansen M."/>
            <person name="Howarth C."/>
            <person name="Imamovic A."/>
            <person name="Larimer J."/>
            <person name="Murphy C."/>
            <person name="Naylor J."/>
            <person name="Pearson M."/>
            <person name="Poon T.W."/>
            <person name="Priest M."/>
            <person name="Roberts A."/>
            <person name="Saif S."/>
            <person name="Shea T."/>
            <person name="Sykes S."/>
            <person name="Wortman J."/>
            <person name="Nusbaum C."/>
            <person name="Birren B."/>
        </authorList>
    </citation>
    <scope>NUCLEOTIDE SEQUENCE [LARGE SCALE GENOMIC DNA]</scope>
    <source>
        <strain evidence="2 3">TKK-01-0051</strain>
    </source>
</reference>
<comment type="caution">
    <text evidence="2">The sequence shown here is derived from an EMBL/GenBank/DDBJ whole genome shotgun (WGS) entry which is preliminary data.</text>
</comment>
<keyword evidence="3" id="KW-1185">Reference proteome</keyword>
<dbReference type="PATRIC" id="fig|1324261.3.peg.5081"/>
<dbReference type="HOGENOM" id="CLU_2207097_0_0_11"/>
<dbReference type="Proteomes" id="UP000025947">
    <property type="component" value="Unassembled WGS sequence"/>
</dbReference>
<feature type="chain" id="PRO_5038522920" description="Secreted protein" evidence="1">
    <location>
        <begin position="23"/>
        <end position="107"/>
    </location>
</feature>
<keyword evidence="1" id="KW-0732">Signal</keyword>
<gene>
    <name evidence="2" type="ORF">K875_05036</name>
</gene>
<evidence type="ECO:0000256" key="1">
    <source>
        <dbReference type="SAM" id="SignalP"/>
    </source>
</evidence>